<keyword evidence="2 6" id="KW-0812">Transmembrane</keyword>
<keyword evidence="4 6" id="KW-0472">Membrane</keyword>
<reference evidence="8" key="1">
    <citation type="submission" date="2020-03" db="EMBL/GenBank/DDBJ databases">
        <authorList>
            <person name="Zhang R."/>
        </authorList>
    </citation>
    <scope>NUCLEOTIDE SEQUENCE</scope>
</reference>
<keyword evidence="5" id="KW-0813">Transport</keyword>
<feature type="transmembrane region" description="Helical" evidence="6">
    <location>
        <begin position="175"/>
        <end position="197"/>
    </location>
</feature>
<protein>
    <recommendedName>
        <fullName evidence="7">Ion transport domain-containing protein</fullName>
    </recommendedName>
</protein>
<evidence type="ECO:0000313" key="8">
    <source>
        <dbReference type="EMBL" id="NUU84062.1"/>
    </source>
</evidence>
<feature type="transmembrane region" description="Helical" evidence="6">
    <location>
        <begin position="209"/>
        <end position="227"/>
    </location>
</feature>
<keyword evidence="5" id="KW-0406">Ion transport</keyword>
<evidence type="ECO:0000256" key="1">
    <source>
        <dbReference type="ARBA" id="ARBA00004141"/>
    </source>
</evidence>
<feature type="domain" description="Ion transport" evidence="7">
    <location>
        <begin position="80"/>
        <end position="272"/>
    </location>
</feature>
<sequence length="282" mass="32058">MEFKKEKLVRFNDGQNLDKTLPVHKTSAPFFKTEGGIINDRNTSDKVPKFGGFKVFPENNNEPYWREKILDPGSDVILKWNRVFLFSCLTALFVDPLFFYLPSVLSNGKSTCMGTDLNLGITVTCFRTFADVFYIIHIVIKFRTAYVSPSSRIFGRGELVMDPELIARRYLRSDFFVDLIAALPLPQIVIWFIIPAIRSSHADHTNNAIVLIVLLQYIPRLYLIFPLSSEIIKATGVVTKTAWAGAAYNHLLYMLASHVLGASLYLLSIQRQGNMLEIFLHT</sequence>
<evidence type="ECO:0000259" key="7">
    <source>
        <dbReference type="Pfam" id="PF00520"/>
    </source>
</evidence>
<dbReference type="Pfam" id="PF00520">
    <property type="entry name" value="Ion_trans"/>
    <property type="match status" value="1"/>
</dbReference>
<dbReference type="GO" id="GO:0005216">
    <property type="term" value="F:monoatomic ion channel activity"/>
    <property type="evidence" value="ECO:0007669"/>
    <property type="project" value="InterPro"/>
</dbReference>
<feature type="transmembrane region" description="Helical" evidence="6">
    <location>
        <begin position="83"/>
        <end position="101"/>
    </location>
</feature>
<evidence type="ECO:0000256" key="6">
    <source>
        <dbReference type="SAM" id="Phobius"/>
    </source>
</evidence>
<accession>A0A6M2EFQ7</accession>
<evidence type="ECO:0000256" key="5">
    <source>
        <dbReference type="ARBA" id="ARBA00023303"/>
    </source>
</evidence>
<dbReference type="GO" id="GO:0016020">
    <property type="term" value="C:membrane"/>
    <property type="evidence" value="ECO:0007669"/>
    <property type="project" value="UniProtKB-SubCell"/>
</dbReference>
<evidence type="ECO:0000256" key="4">
    <source>
        <dbReference type="ARBA" id="ARBA00023136"/>
    </source>
</evidence>
<dbReference type="EMBL" id="GILB01003729">
    <property type="protein sequence ID" value="NUU84062.1"/>
    <property type="molecule type" value="Transcribed_RNA"/>
</dbReference>
<evidence type="ECO:0000256" key="3">
    <source>
        <dbReference type="ARBA" id="ARBA00022989"/>
    </source>
</evidence>
<proteinExistence type="predicted"/>
<evidence type="ECO:0000256" key="2">
    <source>
        <dbReference type="ARBA" id="ARBA00022692"/>
    </source>
</evidence>
<keyword evidence="5" id="KW-0407">Ion channel</keyword>
<dbReference type="AlphaFoldDB" id="A0A6M2EFQ7"/>
<dbReference type="SUPFAM" id="SSF81324">
    <property type="entry name" value="Voltage-gated potassium channels"/>
    <property type="match status" value="1"/>
</dbReference>
<dbReference type="PANTHER" id="PTHR45651">
    <property type="entry name" value="CYCLIC NUCLEOTIDE-GATED ION CHANNEL 15-RELATED-RELATED"/>
    <property type="match status" value="1"/>
</dbReference>
<dbReference type="InterPro" id="IPR005821">
    <property type="entry name" value="Ion_trans_dom"/>
</dbReference>
<keyword evidence="3 6" id="KW-1133">Transmembrane helix</keyword>
<name>A0A6M2EFQ7_9ROSI</name>
<organism evidence="8">
    <name type="scientific">Populus davidiana</name>
    <dbReference type="NCBI Taxonomy" id="266767"/>
    <lineage>
        <taxon>Eukaryota</taxon>
        <taxon>Viridiplantae</taxon>
        <taxon>Streptophyta</taxon>
        <taxon>Embryophyta</taxon>
        <taxon>Tracheophyta</taxon>
        <taxon>Spermatophyta</taxon>
        <taxon>Magnoliopsida</taxon>
        <taxon>eudicotyledons</taxon>
        <taxon>Gunneridae</taxon>
        <taxon>Pentapetalae</taxon>
        <taxon>rosids</taxon>
        <taxon>fabids</taxon>
        <taxon>Malpighiales</taxon>
        <taxon>Salicaceae</taxon>
        <taxon>Saliceae</taxon>
        <taxon>Populus</taxon>
    </lineage>
</organism>
<dbReference type="PANTHER" id="PTHR45651:SF9">
    <property type="entry name" value="CYCLIC NUCLEOTIDE-GATED ION CHANNEL 14-RELATED"/>
    <property type="match status" value="1"/>
</dbReference>
<feature type="transmembrane region" description="Helical" evidence="6">
    <location>
        <begin position="247"/>
        <end position="267"/>
    </location>
</feature>
<comment type="subcellular location">
    <subcellularLocation>
        <location evidence="1">Membrane</location>
        <topology evidence="1">Multi-pass membrane protein</topology>
    </subcellularLocation>
</comment>